<dbReference type="EMBL" id="CM024799">
    <property type="protein sequence ID" value="KAG8013282.1"/>
    <property type="molecule type" value="Genomic_DNA"/>
</dbReference>
<organism evidence="1 2">
    <name type="scientific">Nibea albiflora</name>
    <name type="common">Yellow drum</name>
    <name type="synonym">Corvina albiflora</name>
    <dbReference type="NCBI Taxonomy" id="240163"/>
    <lineage>
        <taxon>Eukaryota</taxon>
        <taxon>Metazoa</taxon>
        <taxon>Chordata</taxon>
        <taxon>Craniata</taxon>
        <taxon>Vertebrata</taxon>
        <taxon>Euteleostomi</taxon>
        <taxon>Actinopterygii</taxon>
        <taxon>Neopterygii</taxon>
        <taxon>Teleostei</taxon>
        <taxon>Neoteleostei</taxon>
        <taxon>Acanthomorphata</taxon>
        <taxon>Eupercaria</taxon>
        <taxon>Sciaenidae</taxon>
        <taxon>Nibea</taxon>
    </lineage>
</organism>
<keyword evidence="2" id="KW-1185">Reference proteome</keyword>
<proteinExistence type="predicted"/>
<comment type="caution">
    <text evidence="1">The sequence shown here is derived from an EMBL/GenBank/DDBJ whole genome shotgun (WGS) entry which is preliminary data.</text>
</comment>
<gene>
    <name evidence="1" type="primary">AQR</name>
    <name evidence="1" type="ORF">GBF38_021571</name>
</gene>
<evidence type="ECO:0000313" key="1">
    <source>
        <dbReference type="EMBL" id="KAG8013282.1"/>
    </source>
</evidence>
<accession>A0ACB7FFL0</accession>
<name>A0ACB7FFL0_NIBAL</name>
<evidence type="ECO:0000313" key="2">
    <source>
        <dbReference type="Proteomes" id="UP000805704"/>
    </source>
</evidence>
<dbReference type="Proteomes" id="UP000805704">
    <property type="component" value="Chromosome 11"/>
</dbReference>
<reference evidence="1" key="1">
    <citation type="submission" date="2020-04" db="EMBL/GenBank/DDBJ databases">
        <title>A chromosome-scale assembly and high-density genetic map of the yellow drum (Nibea albiflora) genome.</title>
        <authorList>
            <person name="Xu D."/>
            <person name="Zhang W."/>
            <person name="Chen R."/>
            <person name="Tan P."/>
            <person name="Wang L."/>
            <person name="Song H."/>
            <person name="Tian L."/>
            <person name="Zhu Q."/>
            <person name="Wang B."/>
        </authorList>
    </citation>
    <scope>NUCLEOTIDE SEQUENCE</scope>
    <source>
        <strain evidence="1">ZJHYS-2018</strain>
    </source>
</reference>
<sequence length="1338" mass="154482">MEKETPAKKAAAPSVSQINAEYVTQVFKKEPSHFPFFFKCVMEAVLAGDEAGLTLKEQTVLLVFLDHCFNSLEVDLIREQVQQLISLPMWMCLLPSRLQHELKKVPKLQKFWNLIKKKFDKMDADAAEQAKRERTFLSALIKKFLGVLTSIPPSGPVSMDKVHYCERFIELMIDLELLDMLKFYTGFEISDQTGTALTEKEMTTLHYDRITSLQRAAFAHFPELNDFALSSIAAVDTRESLTKHFGHLSPNTLHQVASYLCLLPELPEGQDTTHEKEVLLELLVSRHERRISQIEQLNQMPLYPTEKIIWDENIVPTEYYSGEGCLALPKLNLQFLTLHDYLLRNFNLFRLESTYEIRQDIEDVVWRMKPWQSEYGGVVFGGWARMAQTITSFSIVEVAKPNIGESWPARVRADVTVNLNVQDHIKHEWEGLRKHDVCFLITVRPNLPYGTRFDRRQPFVEQTGLVYVRGCEVQGMLDDKGRVIEEGPDPKPKLRGDARTFRVWLDPNQYQQDMTSSIQSGTEDPYETFNVIMRRKPKENNFKAVLETIRNLMNTECVVPDWLHDIILGYGDPGSAHYSKMPNQISTLDFNDTFLSLDHLRSCFPGYTIKVTEENPELQVFPFRIKFPISNNTDKGKKRKADEEVEDKEEDMTLIVEPYVTPNRGPYPYNQPKRNTIQFTPTQIEAIRAGMQPGLTMVVGPPGTGKTDVAVQIISNLYHNFPEQRTLIVTHSNQIMALDIDERHLLRLGHGEEELETEKDFSRYGRVNYVLARRLELLREVGRLQESLDVPGDVSYTCETAGHFYLYQVISRWEEYMSKVRPKQGKKVEVQDVAAHFPFHKYFSNAPQPVFKGRSYEEDMDIAEGCYRHIKKIFTQLEEFRAFELLRSGLDRSKYLLVKEAKIIAMTCTHAALKRHDLVELGFKYDNILMEEAAQILEIETFIPLLLQNPEDGYSRLKRWIMIGDHHQLPPVIKNMAFQKYSNMEQSLFTRFVRLGVPTIDLDAQGRARASLCNLYNWRYKHLGNLPHVQQLPEFQVPNPGLTFDFQLINVEDFNGVGESEPNPYFYQNLAEAEYAVALYMYMRLLGYPADRISILTTYNGQKHLIRDVINQRCAGNPFFSQPNKITTVDRFQGQQNDYIILSLVRTKAVGHLRDVRRLVVAMSRARLGLYIFARVSLFQNCFELTPAFNQLTARPQQLHIRPHEYYSQEQPRDASGQPDQIIKNMPEMANLVYNMYMHMMQTSQQYRQQQQQKLTLPPQQASTDALAEKEPASSGEPQEETPMEQETPEAEAKPEPNSEDASEKKENQDTEDHAKMPEHPGRDSDSDGEDSGEEQEQ</sequence>
<protein>
    <submittedName>
        <fullName evidence="1">Intron-binding protein aquarius</fullName>
    </submittedName>
</protein>